<dbReference type="EMBL" id="KN817518">
    <property type="protein sequence ID" value="KJA30052.1"/>
    <property type="molecule type" value="Genomic_DNA"/>
</dbReference>
<dbReference type="InterPro" id="IPR012792">
    <property type="entry name" value="3-oxoacid_CoA-transf_A"/>
</dbReference>
<name>A0A0D2LPI4_HYPSF</name>
<dbReference type="GO" id="GO:0046952">
    <property type="term" value="P:ketone body catabolic process"/>
    <property type="evidence" value="ECO:0007669"/>
    <property type="project" value="InterPro"/>
</dbReference>
<dbReference type="InterPro" id="IPR012791">
    <property type="entry name" value="3-oxoacid_CoA-transf_B"/>
</dbReference>
<dbReference type="PIRSF" id="PIRSF000858">
    <property type="entry name" value="SCOT-t"/>
    <property type="match status" value="1"/>
</dbReference>
<dbReference type="NCBIfam" id="TIGR02428">
    <property type="entry name" value="pcaJ_scoB_fam"/>
    <property type="match status" value="1"/>
</dbReference>
<dbReference type="EC" id="2.8.3.5" evidence="3"/>
<sequence>MLLKFTRYAAVATPSIRIAVAANARHYGTPADVPGKSKVWASADDAVKDITSGSVLFCAGFGMAGIPDTLLEALAKRKDEVTNLTGVSNNAGGGNSGLDKLLNTNQLSKVIASYPGSNKNFESRYLSGKITLELVPQGTLAERIRAHAAGIPGFFTPTGASTAVEEGTIPQRYNEGGAANGISIQGIPKESRVINGKRYILETALPGDVAFVRAWKVDEVGNCVFRYASQNFSTVMAKNAKLTIIEAENIVPVGTISPNAIHLPGIYVDRIVPATVEKRIEIFTLAKNKDSTPDASIPPEKAAAIAQRHRIAKRAAKEIKDGFYVNLGIGMPTLVPEYLEPGVSVWLQSENGILGMGPYPTEKELDADLINAGKETVTLLPGASLFDSSESFAMIRGGHIDVAILGAMEVSKAGDIANFMIPGKLLKGIGGAMDLVSNPDKTKVIAVMEHCSKNGKSKVLNECSLPLTGARTVSTIITELAVFEVDRAAGTMELTDIAEGVSLDEVKAKTAADFTVSSNLGIF</sequence>
<dbReference type="InterPro" id="IPR004164">
    <property type="entry name" value="CoA_transf_AS"/>
</dbReference>
<dbReference type="GO" id="GO:0008260">
    <property type="term" value="F:succinyl-CoA:3-oxo-acid CoA-transferase activity"/>
    <property type="evidence" value="ECO:0007669"/>
    <property type="project" value="UniProtKB-EC"/>
</dbReference>
<accession>A0A0D2LPI4</accession>
<dbReference type="FunFam" id="3.40.1080.10:FF:000001">
    <property type="entry name" value="Succinyl-coa:3-ketoacid-coenzyme a transferase subunit b"/>
    <property type="match status" value="1"/>
</dbReference>
<dbReference type="OMA" id="GMGPHPT"/>
<dbReference type="UniPathway" id="UPA00929">
    <property type="reaction ID" value="UER00894"/>
</dbReference>
<evidence type="ECO:0000313" key="6">
    <source>
        <dbReference type="Proteomes" id="UP000054270"/>
    </source>
</evidence>
<protein>
    <recommendedName>
        <fullName evidence="3">Succinyl-CoA:3-ketoacid-coenzyme A transferase</fullName>
        <ecNumber evidence="3">2.8.3.5</ecNumber>
    </recommendedName>
</protein>
<dbReference type="PROSITE" id="PS01274">
    <property type="entry name" value="COA_TRANSF_2"/>
    <property type="match status" value="1"/>
</dbReference>
<keyword evidence="6" id="KW-1185">Reference proteome</keyword>
<dbReference type="SUPFAM" id="SSF100950">
    <property type="entry name" value="NagB/RpiA/CoA transferase-like"/>
    <property type="match status" value="2"/>
</dbReference>
<dbReference type="InterPro" id="IPR004165">
    <property type="entry name" value="CoA_trans_fam_I"/>
</dbReference>
<keyword evidence="2 3" id="KW-0808">Transferase</keyword>
<organism evidence="5 6">
    <name type="scientific">Hypholoma sublateritium (strain FD-334 SS-4)</name>
    <dbReference type="NCBI Taxonomy" id="945553"/>
    <lineage>
        <taxon>Eukaryota</taxon>
        <taxon>Fungi</taxon>
        <taxon>Dikarya</taxon>
        <taxon>Basidiomycota</taxon>
        <taxon>Agaricomycotina</taxon>
        <taxon>Agaricomycetes</taxon>
        <taxon>Agaricomycetidae</taxon>
        <taxon>Agaricales</taxon>
        <taxon>Agaricineae</taxon>
        <taxon>Strophariaceae</taxon>
        <taxon>Hypholoma</taxon>
    </lineage>
</organism>
<evidence type="ECO:0000313" key="5">
    <source>
        <dbReference type="EMBL" id="KJA30052.1"/>
    </source>
</evidence>
<dbReference type="PANTHER" id="PTHR13707:SF60">
    <property type="entry name" value="ACETATE COA-TRANSFERASE SUBUNIT ALPHA"/>
    <property type="match status" value="1"/>
</dbReference>
<comment type="function">
    <text evidence="3">Key enzyme for ketone body catabolism. Transfers the CoA moiety from succinate to acetoacetate. Formation of the enzyme-CoA intermediate proceeds via an unstable anhydride species formed between the carboxylate groups of the enzyme and substrate.</text>
</comment>
<evidence type="ECO:0000256" key="2">
    <source>
        <dbReference type="ARBA" id="ARBA00022679"/>
    </source>
</evidence>
<dbReference type="OrthoDB" id="1933379at2759"/>
<keyword evidence="3" id="KW-0496">Mitochondrion</keyword>
<comment type="pathway">
    <text evidence="3">Ketone metabolism; succinyl-CoA degradation; acetoacetyl-CoA from succinyl-CoA: step 1/1.</text>
</comment>
<dbReference type="NCBIfam" id="TIGR02429">
    <property type="entry name" value="pcaI_scoA_fam"/>
    <property type="match status" value="1"/>
</dbReference>
<comment type="catalytic activity">
    <reaction evidence="3">
        <text>a 3-oxo acid + succinyl-CoA = a 3-oxoacyl-CoA + succinate</text>
        <dbReference type="Rhea" id="RHEA:24564"/>
        <dbReference type="ChEBI" id="CHEBI:30031"/>
        <dbReference type="ChEBI" id="CHEBI:35973"/>
        <dbReference type="ChEBI" id="CHEBI:57292"/>
        <dbReference type="ChEBI" id="CHEBI:90726"/>
        <dbReference type="EC" id="2.8.3.5"/>
    </reaction>
</comment>
<comment type="similarity">
    <text evidence="1 3">Belongs to the 3-oxoacid CoA-transferase family.</text>
</comment>
<evidence type="ECO:0000256" key="3">
    <source>
        <dbReference type="PIRNR" id="PIRNR000858"/>
    </source>
</evidence>
<evidence type="ECO:0000256" key="4">
    <source>
        <dbReference type="PIRSR" id="PIRSR000858-1"/>
    </source>
</evidence>
<dbReference type="InterPro" id="IPR037171">
    <property type="entry name" value="NagB/RpiA_transferase-like"/>
</dbReference>
<reference evidence="6" key="1">
    <citation type="submission" date="2014-04" db="EMBL/GenBank/DDBJ databases">
        <title>Evolutionary Origins and Diversification of the Mycorrhizal Mutualists.</title>
        <authorList>
            <consortium name="DOE Joint Genome Institute"/>
            <consortium name="Mycorrhizal Genomics Consortium"/>
            <person name="Kohler A."/>
            <person name="Kuo A."/>
            <person name="Nagy L.G."/>
            <person name="Floudas D."/>
            <person name="Copeland A."/>
            <person name="Barry K.W."/>
            <person name="Cichocki N."/>
            <person name="Veneault-Fourrey C."/>
            <person name="LaButti K."/>
            <person name="Lindquist E.A."/>
            <person name="Lipzen A."/>
            <person name="Lundell T."/>
            <person name="Morin E."/>
            <person name="Murat C."/>
            <person name="Riley R."/>
            <person name="Ohm R."/>
            <person name="Sun H."/>
            <person name="Tunlid A."/>
            <person name="Henrissat B."/>
            <person name="Grigoriev I.V."/>
            <person name="Hibbett D.S."/>
            <person name="Martin F."/>
        </authorList>
    </citation>
    <scope>NUCLEOTIDE SEQUENCE [LARGE SCALE GENOMIC DNA]</scope>
    <source>
        <strain evidence="6">FD-334 SS-4</strain>
    </source>
</reference>
<dbReference type="Pfam" id="PF01144">
    <property type="entry name" value="CoA_trans"/>
    <property type="match status" value="2"/>
</dbReference>
<dbReference type="Proteomes" id="UP000054270">
    <property type="component" value="Unassembled WGS sequence"/>
</dbReference>
<proteinExistence type="inferred from homology"/>
<dbReference type="SMART" id="SM00882">
    <property type="entry name" value="CoA_trans"/>
    <property type="match status" value="2"/>
</dbReference>
<dbReference type="STRING" id="945553.A0A0D2LPI4"/>
<evidence type="ECO:0000256" key="1">
    <source>
        <dbReference type="ARBA" id="ARBA00007154"/>
    </source>
</evidence>
<dbReference type="InterPro" id="IPR014388">
    <property type="entry name" value="3-oxoacid_CoA-transferase"/>
</dbReference>
<gene>
    <name evidence="5" type="ORF">HYPSUDRAFT_32110</name>
</gene>
<feature type="active site" description="5-glutamyl coenzyme A thioester intermediate" evidence="4">
    <location>
        <position position="350"/>
    </location>
</feature>
<dbReference type="AlphaFoldDB" id="A0A0D2LPI4"/>
<dbReference type="PANTHER" id="PTHR13707">
    <property type="entry name" value="KETOACID-COENZYME A TRANSFERASE"/>
    <property type="match status" value="1"/>
</dbReference>
<dbReference type="Gene3D" id="3.40.1080.10">
    <property type="entry name" value="Glutaconate Coenzyme A-transferase"/>
    <property type="match status" value="2"/>
</dbReference>